<proteinExistence type="predicted"/>
<dbReference type="Proteomes" id="UP001168821">
    <property type="component" value="Unassembled WGS sequence"/>
</dbReference>
<evidence type="ECO:0000313" key="1">
    <source>
        <dbReference type="EMBL" id="KAJ3646736.1"/>
    </source>
</evidence>
<dbReference type="EMBL" id="JALNTZ010000007">
    <property type="protein sequence ID" value="KAJ3646736.1"/>
    <property type="molecule type" value="Genomic_DNA"/>
</dbReference>
<protein>
    <submittedName>
        <fullName evidence="1">Uncharacterized protein</fullName>
    </submittedName>
</protein>
<comment type="caution">
    <text evidence="1">The sequence shown here is derived from an EMBL/GenBank/DDBJ whole genome shotgun (WGS) entry which is preliminary data.</text>
</comment>
<dbReference type="AlphaFoldDB" id="A0AA38I1U7"/>
<accession>A0AA38I1U7</accession>
<sequence length="395" mass="45580">MKNCRVNLTTTEDEKFVQFLWTDEPHFHEKNLENTVNWKGKKLTDLETCFDLASSLALQTTEGVRFAQLLDEKMTKVPVNWTTGVKKDLESLIILNVGFPTKDAKMKECRVNLTTIKDEKFVQFLWTDEPHFPEKNLENTVNRKGEKLTGLETCCDLVNSLALPTTEGVKFDQFRDEKMTKVLVNWTTGVKKDLEPLTILIVGFPTKDEKMKECLVNLTTIEDEKFVQFLRTDEPHFHEKNLENTVNWKGKKLTDLETCFDLASSLALPTTEGVKFDQFRDEKMTKVLVNWTTGVKKDLEPLTILIVGFPTKDEKMKECLVNLTTIEDEKFVQFLWTDDPYFHEKNLENTVNWKDEKLTGLETCSDLANSLPLPTTEGVKFDQLLDEKMTKVSVN</sequence>
<organism evidence="1 2">
    <name type="scientific">Zophobas morio</name>
    <dbReference type="NCBI Taxonomy" id="2755281"/>
    <lineage>
        <taxon>Eukaryota</taxon>
        <taxon>Metazoa</taxon>
        <taxon>Ecdysozoa</taxon>
        <taxon>Arthropoda</taxon>
        <taxon>Hexapoda</taxon>
        <taxon>Insecta</taxon>
        <taxon>Pterygota</taxon>
        <taxon>Neoptera</taxon>
        <taxon>Endopterygota</taxon>
        <taxon>Coleoptera</taxon>
        <taxon>Polyphaga</taxon>
        <taxon>Cucujiformia</taxon>
        <taxon>Tenebrionidae</taxon>
        <taxon>Zophobas</taxon>
    </lineage>
</organism>
<name>A0AA38I1U7_9CUCU</name>
<gene>
    <name evidence="1" type="ORF">Zmor_024311</name>
</gene>
<reference evidence="1" key="1">
    <citation type="journal article" date="2023" name="G3 (Bethesda)">
        <title>Whole genome assemblies of Zophobas morio and Tenebrio molitor.</title>
        <authorList>
            <person name="Kaur S."/>
            <person name="Stinson S.A."/>
            <person name="diCenzo G.C."/>
        </authorList>
    </citation>
    <scope>NUCLEOTIDE SEQUENCE</scope>
    <source>
        <strain evidence="1">QUZm001</strain>
    </source>
</reference>
<evidence type="ECO:0000313" key="2">
    <source>
        <dbReference type="Proteomes" id="UP001168821"/>
    </source>
</evidence>
<keyword evidence="2" id="KW-1185">Reference proteome</keyword>